<accession>A0A927BYG5</accession>
<evidence type="ECO:0000313" key="2">
    <source>
        <dbReference type="Proteomes" id="UP000621560"/>
    </source>
</evidence>
<dbReference type="AlphaFoldDB" id="A0A927BYG5"/>
<proteinExistence type="predicted"/>
<dbReference type="EMBL" id="JACXIZ010000044">
    <property type="protein sequence ID" value="MBD2847734.1"/>
    <property type="molecule type" value="Genomic_DNA"/>
</dbReference>
<protein>
    <submittedName>
        <fullName evidence="1">Uncharacterized protein</fullName>
    </submittedName>
</protein>
<gene>
    <name evidence="1" type="ORF">IDH44_21285</name>
</gene>
<comment type="caution">
    <text evidence="1">The sequence shown here is derived from an EMBL/GenBank/DDBJ whole genome shotgun (WGS) entry which is preliminary data.</text>
</comment>
<sequence>MMRKKAQIVLLVTALLLVVAAFVRVPVGPPADTRMVLDHTHKIYIAPACFEQSASTNYLTEATLGEALGTGYEPESACTTVALEPRPLSLWNIVLQTIGLRKDERYA</sequence>
<keyword evidence="2" id="KW-1185">Reference proteome</keyword>
<evidence type="ECO:0000313" key="1">
    <source>
        <dbReference type="EMBL" id="MBD2847734.1"/>
    </source>
</evidence>
<reference evidence="1" key="1">
    <citation type="submission" date="2020-09" db="EMBL/GenBank/DDBJ databases">
        <title>A novel bacterium of genus Paenibacillus, isolated from South China Sea.</title>
        <authorList>
            <person name="Huang H."/>
            <person name="Mo K."/>
            <person name="Hu Y."/>
        </authorList>
    </citation>
    <scope>NUCLEOTIDE SEQUENCE</scope>
    <source>
        <strain evidence="1">IB182496</strain>
    </source>
</reference>
<organism evidence="1 2">
    <name type="scientific">Paenibacillus sabuli</name>
    <dbReference type="NCBI Taxonomy" id="2772509"/>
    <lineage>
        <taxon>Bacteria</taxon>
        <taxon>Bacillati</taxon>
        <taxon>Bacillota</taxon>
        <taxon>Bacilli</taxon>
        <taxon>Bacillales</taxon>
        <taxon>Paenibacillaceae</taxon>
        <taxon>Paenibacillus</taxon>
    </lineage>
</organism>
<dbReference type="RefSeq" id="WP_190920838.1">
    <property type="nucleotide sequence ID" value="NZ_JACXIZ010000044.1"/>
</dbReference>
<dbReference type="Proteomes" id="UP000621560">
    <property type="component" value="Unassembled WGS sequence"/>
</dbReference>
<name>A0A927BYG5_9BACL</name>